<evidence type="ECO:0008006" key="3">
    <source>
        <dbReference type="Google" id="ProtNLM"/>
    </source>
</evidence>
<organism evidence="1 2">
    <name type="scientific">Chitinophaga parva</name>
    <dbReference type="NCBI Taxonomy" id="2169414"/>
    <lineage>
        <taxon>Bacteria</taxon>
        <taxon>Pseudomonadati</taxon>
        <taxon>Bacteroidota</taxon>
        <taxon>Chitinophagia</taxon>
        <taxon>Chitinophagales</taxon>
        <taxon>Chitinophagaceae</taxon>
        <taxon>Chitinophaga</taxon>
    </lineage>
</organism>
<dbReference type="SUPFAM" id="SSF141694">
    <property type="entry name" value="AF2212/PG0164-like"/>
    <property type="match status" value="1"/>
</dbReference>
<dbReference type="RefSeq" id="WP_108687734.1">
    <property type="nucleotide sequence ID" value="NZ_QCYK01000002.1"/>
</dbReference>
<proteinExistence type="predicted"/>
<keyword evidence="2" id="KW-1185">Reference proteome</keyword>
<dbReference type="InterPro" id="IPR037079">
    <property type="entry name" value="AF2212/PG0164-like_sf"/>
</dbReference>
<sequence>MIRFTAVIQQFGAMGEKTGWRYITIPAAMAEQLQPGMRKSFRVKGKVDQHAIAQAALLPMGEGDFILPLKADIRKAIGKGTGATVQVQMTADATPQQVNTLLLECLQDEPAALAFFNTLPRSHQMYFSKWIDSAKTEATLGKRIAQTVTAMLHRQTYNEMIRANKQA</sequence>
<dbReference type="OrthoDB" id="680797at2"/>
<protein>
    <recommendedName>
        <fullName evidence="3">DUF1905 domain-containing protein</fullName>
    </recommendedName>
</protein>
<dbReference type="Gene3D" id="2.40.30.100">
    <property type="entry name" value="AF2212/PG0164-like"/>
    <property type="match status" value="1"/>
</dbReference>
<evidence type="ECO:0000313" key="2">
    <source>
        <dbReference type="Proteomes" id="UP000244450"/>
    </source>
</evidence>
<dbReference type="Pfam" id="PF13376">
    <property type="entry name" value="OmdA"/>
    <property type="match status" value="1"/>
</dbReference>
<comment type="caution">
    <text evidence="1">The sequence shown here is derived from an EMBL/GenBank/DDBJ whole genome shotgun (WGS) entry which is preliminary data.</text>
</comment>
<dbReference type="EMBL" id="QCYK01000002">
    <property type="protein sequence ID" value="PUZ25895.1"/>
    <property type="molecule type" value="Genomic_DNA"/>
</dbReference>
<dbReference type="Pfam" id="PF08922">
    <property type="entry name" value="DUF1905"/>
    <property type="match status" value="1"/>
</dbReference>
<name>A0A2T7BHY3_9BACT</name>
<accession>A0A2T7BHY3</accession>
<gene>
    <name evidence="1" type="ORF">DCC81_16735</name>
</gene>
<evidence type="ECO:0000313" key="1">
    <source>
        <dbReference type="EMBL" id="PUZ25895.1"/>
    </source>
</evidence>
<dbReference type="AlphaFoldDB" id="A0A2T7BHY3"/>
<reference evidence="1 2" key="1">
    <citation type="submission" date="2018-04" db="EMBL/GenBank/DDBJ databases">
        <title>Chitinophaga fuyangensis sp. nov., isolated from soil in a chemical factory.</title>
        <authorList>
            <person name="Chen K."/>
        </authorList>
    </citation>
    <scope>NUCLEOTIDE SEQUENCE [LARGE SCALE GENOMIC DNA]</scope>
    <source>
        <strain evidence="1 2">LY-1</strain>
    </source>
</reference>
<dbReference type="InterPro" id="IPR015018">
    <property type="entry name" value="DUF1905"/>
</dbReference>
<dbReference type="Proteomes" id="UP000244450">
    <property type="component" value="Unassembled WGS sequence"/>
</dbReference>